<keyword evidence="1" id="KW-0812">Transmembrane</keyword>
<organism evidence="4 5">
    <name type="scientific">Chitinophaga parva</name>
    <dbReference type="NCBI Taxonomy" id="2169414"/>
    <lineage>
        <taxon>Bacteria</taxon>
        <taxon>Pseudomonadati</taxon>
        <taxon>Bacteroidota</taxon>
        <taxon>Chitinophagia</taxon>
        <taxon>Chitinophagales</taxon>
        <taxon>Chitinophagaceae</taxon>
        <taxon>Chitinophaga</taxon>
    </lineage>
</organism>
<comment type="caution">
    <text evidence="4">The sequence shown here is derived from an EMBL/GenBank/DDBJ whole genome shotgun (WGS) entry which is preliminary data.</text>
</comment>
<dbReference type="Gene3D" id="2.60.120.1440">
    <property type="match status" value="1"/>
</dbReference>
<dbReference type="OrthoDB" id="923517at2"/>
<evidence type="ECO:0000259" key="2">
    <source>
        <dbReference type="Pfam" id="PF04773"/>
    </source>
</evidence>
<dbReference type="Pfam" id="PF16344">
    <property type="entry name" value="FecR_C"/>
    <property type="match status" value="1"/>
</dbReference>
<dbReference type="Pfam" id="PF04773">
    <property type="entry name" value="FecR"/>
    <property type="match status" value="1"/>
</dbReference>
<dbReference type="InterPro" id="IPR012373">
    <property type="entry name" value="Ferrdict_sens_TM"/>
</dbReference>
<dbReference type="RefSeq" id="WP_108688170.1">
    <property type="nucleotide sequence ID" value="NZ_QCYK01000002.1"/>
</dbReference>
<keyword evidence="1" id="KW-0472">Membrane</keyword>
<proteinExistence type="predicted"/>
<dbReference type="Gene3D" id="3.55.50.30">
    <property type="match status" value="1"/>
</dbReference>
<dbReference type="PANTHER" id="PTHR30273">
    <property type="entry name" value="PERIPLASMIC SIGNAL SENSOR AND SIGMA FACTOR ACTIVATOR FECR-RELATED"/>
    <property type="match status" value="1"/>
</dbReference>
<feature type="domain" description="Protein FecR C-terminal" evidence="3">
    <location>
        <begin position="278"/>
        <end position="345"/>
    </location>
</feature>
<dbReference type="PANTHER" id="PTHR30273:SF2">
    <property type="entry name" value="PROTEIN FECR"/>
    <property type="match status" value="1"/>
</dbReference>
<protein>
    <submittedName>
        <fullName evidence="4">Uncharacterized protein</fullName>
    </submittedName>
</protein>
<gene>
    <name evidence="4" type="ORF">DCC81_19110</name>
</gene>
<dbReference type="AlphaFoldDB" id="A0A2T7BJA3"/>
<dbReference type="EMBL" id="QCYK01000002">
    <property type="protein sequence ID" value="PUZ26332.1"/>
    <property type="molecule type" value="Genomic_DNA"/>
</dbReference>
<keyword evidence="5" id="KW-1185">Reference proteome</keyword>
<evidence type="ECO:0000313" key="4">
    <source>
        <dbReference type="EMBL" id="PUZ26332.1"/>
    </source>
</evidence>
<keyword evidence="1" id="KW-1133">Transmembrane helix</keyword>
<feature type="domain" description="FecR protein" evidence="2">
    <location>
        <begin position="143"/>
        <end position="232"/>
    </location>
</feature>
<accession>A0A2T7BJA3</accession>
<dbReference type="InterPro" id="IPR032508">
    <property type="entry name" value="FecR_C"/>
</dbReference>
<dbReference type="PIRSF" id="PIRSF018266">
    <property type="entry name" value="FecR"/>
    <property type="match status" value="1"/>
</dbReference>
<dbReference type="InterPro" id="IPR006860">
    <property type="entry name" value="FecR"/>
</dbReference>
<feature type="transmembrane region" description="Helical" evidence="1">
    <location>
        <begin position="112"/>
        <end position="131"/>
    </location>
</feature>
<sequence>MREGIRLQARLLITVTQKMHDHQYTTAGLMMDESFRAWIYNTDAGAVKQWEQWLMVHPDQHGLVTEAKALLLHMQVKPALPTVEEVNAVKQRLDAMLDARKKGGRMVGLRKWAAVAAAAMLVMGMMTYYFLEGQDMQVTDYAHLRTVTLPDGSTVLMNAHSNIRFKKHWFSWKEREVWLDGEAFFTVTKKPAGFHPKFVVHANGLDINVVGTEFNVYSRRNRVDVVLEQGKVVANTTAKDAPVLHFEMRPGQWLELKDNKLAAKEVDPGQYGQWRHERLSFNNRPISEIIQVLEDNYGYDVQWKSAHSQDETFTGSCRANNAPLLLQAIASAFDMRVTIHDKTVVFE</sequence>
<name>A0A2T7BJA3_9BACT</name>
<evidence type="ECO:0000256" key="1">
    <source>
        <dbReference type="SAM" id="Phobius"/>
    </source>
</evidence>
<dbReference type="GO" id="GO:0016989">
    <property type="term" value="F:sigma factor antagonist activity"/>
    <property type="evidence" value="ECO:0007669"/>
    <property type="project" value="TreeGrafter"/>
</dbReference>
<dbReference type="Proteomes" id="UP000244450">
    <property type="component" value="Unassembled WGS sequence"/>
</dbReference>
<evidence type="ECO:0000259" key="3">
    <source>
        <dbReference type="Pfam" id="PF16344"/>
    </source>
</evidence>
<evidence type="ECO:0000313" key="5">
    <source>
        <dbReference type="Proteomes" id="UP000244450"/>
    </source>
</evidence>
<reference evidence="4 5" key="1">
    <citation type="submission" date="2018-04" db="EMBL/GenBank/DDBJ databases">
        <title>Chitinophaga fuyangensis sp. nov., isolated from soil in a chemical factory.</title>
        <authorList>
            <person name="Chen K."/>
        </authorList>
    </citation>
    <scope>NUCLEOTIDE SEQUENCE [LARGE SCALE GENOMIC DNA]</scope>
    <source>
        <strain evidence="4 5">LY-1</strain>
    </source>
</reference>